<name>A0AAW0C8F0_9AGAR</name>
<feature type="compositionally biased region" description="Basic and acidic residues" evidence="1">
    <location>
        <begin position="299"/>
        <end position="312"/>
    </location>
</feature>
<dbReference type="PANTHER" id="PTHR40465">
    <property type="entry name" value="CHROMOSOME 1, WHOLE GENOME SHOTGUN SEQUENCE"/>
    <property type="match status" value="1"/>
</dbReference>
<feature type="transmembrane region" description="Helical" evidence="2">
    <location>
        <begin position="231"/>
        <end position="251"/>
    </location>
</feature>
<proteinExistence type="predicted"/>
<feature type="region of interest" description="Disordered" evidence="1">
    <location>
        <begin position="299"/>
        <end position="330"/>
    </location>
</feature>
<evidence type="ECO:0000259" key="3">
    <source>
        <dbReference type="Pfam" id="PF20152"/>
    </source>
</evidence>
<evidence type="ECO:0000313" key="5">
    <source>
        <dbReference type="Proteomes" id="UP001383192"/>
    </source>
</evidence>
<accession>A0AAW0C8F0</accession>
<feature type="transmembrane region" description="Helical" evidence="2">
    <location>
        <begin position="159"/>
        <end position="184"/>
    </location>
</feature>
<dbReference type="Proteomes" id="UP001383192">
    <property type="component" value="Unassembled WGS sequence"/>
</dbReference>
<keyword evidence="2" id="KW-0472">Membrane</keyword>
<feature type="transmembrane region" description="Helical" evidence="2">
    <location>
        <begin position="204"/>
        <end position="225"/>
    </location>
</feature>
<sequence length="330" mass="36856">MADQLQTPPAFITGPLMLGYMLSWGLLGILSVQIYLYYTAFPKDPLKFKVLVYFIYILDVVQTIMFTHDAFERFVYGFGNPLAVISPNLLWFSSPFIDGLVGLLVQLQYTYRIFKLSPETKWVLAPILLASLTQFGCALGSTIIAGTASTIEELGENNFVIGVVWLISSAVADVLIALSMIYALNRYDRSFEQTNDIVKKIIRLTVETGTITACVAICHAALILAMPQKNYHVLPAMILAKLYSNSLMVMFNSRIRMAGRDHNEINSSVKSGDMALSSLQAARRQTAIRTHIETNTWRDEPRDNYRSRHSMDSDGLNTIGVADNKHTALP</sequence>
<dbReference type="PANTHER" id="PTHR40465:SF1">
    <property type="entry name" value="DUF6534 DOMAIN-CONTAINING PROTEIN"/>
    <property type="match status" value="1"/>
</dbReference>
<protein>
    <recommendedName>
        <fullName evidence="3">DUF6534 domain-containing protein</fullName>
    </recommendedName>
</protein>
<feature type="transmembrane region" description="Helical" evidence="2">
    <location>
        <begin position="88"/>
        <end position="111"/>
    </location>
</feature>
<feature type="transmembrane region" description="Helical" evidence="2">
    <location>
        <begin position="123"/>
        <end position="147"/>
    </location>
</feature>
<dbReference type="EMBL" id="JAYKXP010000056">
    <property type="protein sequence ID" value="KAK7034667.1"/>
    <property type="molecule type" value="Genomic_DNA"/>
</dbReference>
<feature type="transmembrane region" description="Helical" evidence="2">
    <location>
        <begin position="50"/>
        <end position="68"/>
    </location>
</feature>
<evidence type="ECO:0000256" key="1">
    <source>
        <dbReference type="SAM" id="MobiDB-lite"/>
    </source>
</evidence>
<evidence type="ECO:0000256" key="2">
    <source>
        <dbReference type="SAM" id="Phobius"/>
    </source>
</evidence>
<gene>
    <name evidence="4" type="ORF">VNI00_012309</name>
</gene>
<keyword evidence="2" id="KW-1133">Transmembrane helix</keyword>
<keyword evidence="2" id="KW-0812">Transmembrane</keyword>
<evidence type="ECO:0000313" key="4">
    <source>
        <dbReference type="EMBL" id="KAK7034667.1"/>
    </source>
</evidence>
<dbReference type="Pfam" id="PF20152">
    <property type="entry name" value="DUF6534"/>
    <property type="match status" value="1"/>
</dbReference>
<dbReference type="AlphaFoldDB" id="A0AAW0C8F0"/>
<comment type="caution">
    <text evidence="4">The sequence shown here is derived from an EMBL/GenBank/DDBJ whole genome shotgun (WGS) entry which is preliminary data.</text>
</comment>
<dbReference type="InterPro" id="IPR045339">
    <property type="entry name" value="DUF6534"/>
</dbReference>
<reference evidence="4 5" key="1">
    <citation type="submission" date="2024-01" db="EMBL/GenBank/DDBJ databases">
        <title>A draft genome for a cacao thread blight-causing isolate of Paramarasmius palmivorus.</title>
        <authorList>
            <person name="Baruah I.K."/>
            <person name="Bukari Y."/>
            <person name="Amoako-Attah I."/>
            <person name="Meinhardt L.W."/>
            <person name="Bailey B.A."/>
            <person name="Cohen S.P."/>
        </authorList>
    </citation>
    <scope>NUCLEOTIDE SEQUENCE [LARGE SCALE GENOMIC DNA]</scope>
    <source>
        <strain evidence="4 5">GH-12</strain>
    </source>
</reference>
<feature type="domain" description="DUF6534" evidence="3">
    <location>
        <begin position="169"/>
        <end position="254"/>
    </location>
</feature>
<organism evidence="4 5">
    <name type="scientific">Paramarasmius palmivorus</name>
    <dbReference type="NCBI Taxonomy" id="297713"/>
    <lineage>
        <taxon>Eukaryota</taxon>
        <taxon>Fungi</taxon>
        <taxon>Dikarya</taxon>
        <taxon>Basidiomycota</taxon>
        <taxon>Agaricomycotina</taxon>
        <taxon>Agaricomycetes</taxon>
        <taxon>Agaricomycetidae</taxon>
        <taxon>Agaricales</taxon>
        <taxon>Marasmiineae</taxon>
        <taxon>Marasmiaceae</taxon>
        <taxon>Paramarasmius</taxon>
    </lineage>
</organism>
<feature type="transmembrane region" description="Helical" evidence="2">
    <location>
        <begin position="20"/>
        <end position="38"/>
    </location>
</feature>
<keyword evidence="5" id="KW-1185">Reference proteome</keyword>